<dbReference type="KEGG" id="ffa:FFWV33_13665"/>
<name>A0A2S1LIN9_9FLAO</name>
<evidence type="ECO:0000313" key="1">
    <source>
        <dbReference type="EMBL" id="AWG23660.1"/>
    </source>
</evidence>
<evidence type="ECO:0000313" key="2">
    <source>
        <dbReference type="Proteomes" id="UP000244527"/>
    </source>
</evidence>
<dbReference type="EMBL" id="CP020918">
    <property type="protein sequence ID" value="AWG23660.1"/>
    <property type="molecule type" value="Genomic_DNA"/>
</dbReference>
<reference evidence="1 2" key="1">
    <citation type="submission" date="2017-04" db="EMBL/GenBank/DDBJ databases">
        <title>Compelte genome sequence of WV33.</title>
        <authorList>
            <person name="Lee P.C."/>
        </authorList>
    </citation>
    <scope>NUCLEOTIDE SEQUENCE [LARGE SCALE GENOMIC DNA]</scope>
    <source>
        <strain evidence="1 2">WV33</strain>
    </source>
</reference>
<keyword evidence="2" id="KW-1185">Reference proteome</keyword>
<dbReference type="OrthoDB" id="9182697at2"/>
<gene>
    <name evidence="1" type="ORF">FFWV33_13665</name>
</gene>
<dbReference type="AlphaFoldDB" id="A0A2S1LIN9"/>
<protein>
    <submittedName>
        <fullName evidence="1">Uncharacterized protein</fullName>
    </submittedName>
</protein>
<proteinExistence type="predicted"/>
<dbReference type="Proteomes" id="UP000244527">
    <property type="component" value="Chromosome"/>
</dbReference>
<organism evidence="1 2">
    <name type="scientific">Flavobacterium faecale</name>
    <dbReference type="NCBI Taxonomy" id="1355330"/>
    <lineage>
        <taxon>Bacteria</taxon>
        <taxon>Pseudomonadati</taxon>
        <taxon>Bacteroidota</taxon>
        <taxon>Flavobacteriia</taxon>
        <taxon>Flavobacteriales</taxon>
        <taxon>Flavobacteriaceae</taxon>
        <taxon>Flavobacterium</taxon>
    </lineage>
</organism>
<sequence>MAFEKAEFLNTPEKDKLSYIEALIATKQYYPFEKWREKSSKYGLLQYTEDNCTAAKNIFDTLLEKLIKTGENGEIKKKEKYFEIAVLALNELNDVEQGLIETGEREDLCELIDKITIAAGLNPKNYAKGEGIADLWREW</sequence>
<accession>A0A2S1LIN9</accession>